<feature type="transmembrane region" description="Helical" evidence="7">
    <location>
        <begin position="801"/>
        <end position="820"/>
    </location>
</feature>
<dbReference type="GO" id="GO:0004930">
    <property type="term" value="F:G protein-coupled receptor activity"/>
    <property type="evidence" value="ECO:0007669"/>
    <property type="project" value="InterPro"/>
</dbReference>
<evidence type="ECO:0000259" key="9">
    <source>
        <dbReference type="Pfam" id="PF07699"/>
    </source>
</evidence>
<dbReference type="AlphaFoldDB" id="A0AAD7UBE0"/>
<organism evidence="10 11">
    <name type="scientific">Chrysophaeum taylorii</name>
    <dbReference type="NCBI Taxonomy" id="2483200"/>
    <lineage>
        <taxon>Eukaryota</taxon>
        <taxon>Sar</taxon>
        <taxon>Stramenopiles</taxon>
        <taxon>Ochrophyta</taxon>
        <taxon>Pelagophyceae</taxon>
        <taxon>Pelagomonadales</taxon>
        <taxon>Pelagomonadaceae</taxon>
        <taxon>Chrysophaeum</taxon>
    </lineage>
</organism>
<dbReference type="SUPFAM" id="SSF53822">
    <property type="entry name" value="Periplasmic binding protein-like I"/>
    <property type="match status" value="1"/>
</dbReference>
<dbReference type="GO" id="GO:0016020">
    <property type="term" value="C:membrane"/>
    <property type="evidence" value="ECO:0007669"/>
    <property type="project" value="UniProtKB-SubCell"/>
</dbReference>
<evidence type="ECO:0000256" key="2">
    <source>
        <dbReference type="ARBA" id="ARBA00022692"/>
    </source>
</evidence>
<evidence type="ECO:0000259" key="8">
    <source>
        <dbReference type="Pfam" id="PF01094"/>
    </source>
</evidence>
<comment type="subcellular location">
    <subcellularLocation>
        <location evidence="1">Membrane</location>
        <topology evidence="1">Multi-pass membrane protein</topology>
    </subcellularLocation>
</comment>
<dbReference type="InterPro" id="IPR050726">
    <property type="entry name" value="mGluR"/>
</dbReference>
<dbReference type="Proteomes" id="UP001230188">
    <property type="component" value="Unassembled WGS sequence"/>
</dbReference>
<dbReference type="PANTHER" id="PTHR24060">
    <property type="entry name" value="METABOTROPIC GLUTAMATE RECEPTOR"/>
    <property type="match status" value="1"/>
</dbReference>
<evidence type="ECO:0000313" key="11">
    <source>
        <dbReference type="Proteomes" id="UP001230188"/>
    </source>
</evidence>
<evidence type="ECO:0000256" key="3">
    <source>
        <dbReference type="ARBA" id="ARBA00022989"/>
    </source>
</evidence>
<accession>A0AAD7UBE0</accession>
<keyword evidence="3 7" id="KW-1133">Transmembrane helix</keyword>
<evidence type="ECO:0000256" key="6">
    <source>
        <dbReference type="ARBA" id="ARBA00023180"/>
    </source>
</evidence>
<dbReference type="Gene3D" id="3.40.50.2300">
    <property type="match status" value="3"/>
</dbReference>
<dbReference type="InterPro" id="IPR028082">
    <property type="entry name" value="Peripla_BP_I"/>
</dbReference>
<dbReference type="Gene3D" id="2.10.50.10">
    <property type="entry name" value="Tumor Necrosis Factor Receptor, subunit A, domain 2"/>
    <property type="match status" value="1"/>
</dbReference>
<feature type="transmembrane region" description="Helical" evidence="7">
    <location>
        <begin position="840"/>
        <end position="859"/>
    </location>
</feature>
<gene>
    <name evidence="10" type="ORF">CTAYLR_007470</name>
</gene>
<feature type="domain" description="Tyrosine-protein kinase ephrin type A/B receptor-like" evidence="9">
    <location>
        <begin position="424"/>
        <end position="470"/>
    </location>
</feature>
<dbReference type="Pfam" id="PF07699">
    <property type="entry name" value="Ephrin_rec_like"/>
    <property type="match status" value="1"/>
</dbReference>
<feature type="transmembrane region" description="Helical" evidence="7">
    <location>
        <begin position="744"/>
        <end position="766"/>
    </location>
</feature>
<protein>
    <recommendedName>
        <fullName evidence="12">Receptor ligand binding region domain-containing protein</fullName>
    </recommendedName>
</protein>
<dbReference type="EMBL" id="JAQMWT010000408">
    <property type="protein sequence ID" value="KAJ8601670.1"/>
    <property type="molecule type" value="Genomic_DNA"/>
</dbReference>
<dbReference type="InterPro" id="IPR001828">
    <property type="entry name" value="ANF_lig-bd_rcpt"/>
</dbReference>
<keyword evidence="11" id="KW-1185">Reference proteome</keyword>
<reference evidence="10" key="1">
    <citation type="submission" date="2023-01" db="EMBL/GenBank/DDBJ databases">
        <title>Metagenome sequencing of chrysophaentin producing Chrysophaeum taylorii.</title>
        <authorList>
            <person name="Davison J."/>
            <person name="Bewley C."/>
        </authorList>
    </citation>
    <scope>NUCLEOTIDE SEQUENCE</scope>
    <source>
        <strain evidence="10">NIES-1699</strain>
    </source>
</reference>
<dbReference type="InterPro" id="IPR000337">
    <property type="entry name" value="GPCR_3"/>
</dbReference>
<evidence type="ECO:0008006" key="12">
    <source>
        <dbReference type="Google" id="ProtNLM"/>
    </source>
</evidence>
<feature type="transmembrane region" description="Helical" evidence="7">
    <location>
        <begin position="773"/>
        <end position="789"/>
    </location>
</feature>
<keyword evidence="6" id="KW-0325">Glycoprotein</keyword>
<evidence type="ECO:0000256" key="7">
    <source>
        <dbReference type="SAM" id="Phobius"/>
    </source>
</evidence>
<name>A0AAD7UBE0_9STRA</name>
<dbReference type="InterPro" id="IPR011641">
    <property type="entry name" value="Tyr-kin_ephrin_A/B_rcpt-like"/>
</dbReference>
<evidence type="ECO:0000313" key="10">
    <source>
        <dbReference type="EMBL" id="KAJ8601670.1"/>
    </source>
</evidence>
<keyword evidence="5" id="KW-0675">Receptor</keyword>
<comment type="caution">
    <text evidence="10">The sequence shown here is derived from an EMBL/GenBank/DDBJ whole genome shotgun (WGS) entry which is preliminary data.</text>
</comment>
<dbReference type="SUPFAM" id="SSF57184">
    <property type="entry name" value="Growth factor receptor domain"/>
    <property type="match status" value="1"/>
</dbReference>
<evidence type="ECO:0000256" key="5">
    <source>
        <dbReference type="ARBA" id="ARBA00023170"/>
    </source>
</evidence>
<evidence type="ECO:0000256" key="4">
    <source>
        <dbReference type="ARBA" id="ARBA00023136"/>
    </source>
</evidence>
<proteinExistence type="predicted"/>
<keyword evidence="2 7" id="KW-0812">Transmembrane</keyword>
<keyword evidence="4 7" id="KW-0472">Membrane</keyword>
<feature type="transmembrane region" description="Helical" evidence="7">
    <location>
        <begin position="697"/>
        <end position="719"/>
    </location>
</feature>
<feature type="transmembrane region" description="Helical" evidence="7">
    <location>
        <begin position="540"/>
        <end position="558"/>
    </location>
</feature>
<dbReference type="SMART" id="SM01411">
    <property type="entry name" value="Ephrin_rec_like"/>
    <property type="match status" value="1"/>
</dbReference>
<dbReference type="InterPro" id="IPR009030">
    <property type="entry name" value="Growth_fac_rcpt_cys_sf"/>
</dbReference>
<feature type="domain" description="Receptor ligand binding region" evidence="8">
    <location>
        <begin position="41"/>
        <end position="344"/>
    </location>
</feature>
<dbReference type="PRINTS" id="PR00248">
    <property type="entry name" value="GPCRMGR"/>
</dbReference>
<dbReference type="Pfam" id="PF01094">
    <property type="entry name" value="ANF_receptor"/>
    <property type="match status" value="1"/>
</dbReference>
<evidence type="ECO:0000256" key="1">
    <source>
        <dbReference type="ARBA" id="ARBA00004141"/>
    </source>
</evidence>
<sequence length="1098" mass="121576">MSATTGCDYVINISMYNTRVPCPCASHDLRSCRFASPFETIQAYRQSYMHFDAIIGAGRSDCSAPLAINAGIDLLPQISYLSTSPSLDAKGTYPFFTRTIPSDNAAAVAVADFLVYYGWTRAAIIHVVDTYGNGYASAMASACQSRGINCESVGYETQNAKSMETAVDFVMETGSRVFVGIMYDWDLESAIGLARSRNLTGTDSMFIFSDSISSQKITELEGDNAEAVRGGARIYATGAGIGDPGDAAFATAYRTTYNASFYNKFLEPAEPHATVTDAELAAGKTYDVANYAYDAVVALGLAACGLQANGTIAAGRRLLDEVYVTTFHGASGKVAFDSSTGSRNATSANYVVENFKEVVESGTLESVVVGVWAPDGWSLFESFEFNDGTQTPPLDYIDLECGNGMQEESGKCTPCPKGMYRKAGTKLKSCIPCPKDWFAANEGSTECTSCGPNAMTKIEIDEGADSPTDCVGNYSALHNNTCMTMTGKNIDLSESKVENWCIRGRSYEAPLCEDPIVEPDNRYYQIVNLVFECPRRGLRWVHTLVSTIVLVSLFFFINDVVRDKYQLLDLVLDVYQDCGIIASFRFQWPRQLEYVFIAFVVALFDVDAYARRPAMPFFHAALRAAWALATTNWTADDFRRVAGSSLSFLITAFPSLVATCQSAFTCRKFQGHGRMLVESPPDACGTREHTIVRVVAVLYFAVFIVGAPFAIITHLSILWRRNALCRKETLLVYGFLYKAFHSDALWWGGVRLAKHFVLVSVSILAWSSPRSQGLTAICLLIMIAAQHSRVQPCLSRTLNRFELGGLLLAILFTVLGLLFASGRTHLQVTKEQIKFERRAFVYIFFFSQAVYLACAVVLTSRESVQVADRQLSERKLGQSRLQRAYAQAQLLIGETSPEAAAETTVMRNAVPMPLPRRPETVPPRRLLTNSGRYSEPVPQLELLNSFKGRAIKAFVLSKNFERSAAREVSHVEELDRAIAPYVSDDSLTNNYSNSMEASFFRRLDSTFPAFLDLLVDCSEDVRIVLRKGLAALAEATYCYKTCGRFSITQHLIQRIDRSSVCFFLLYAPPAKRAAFREFLNKVVEENPYLRVHCREIRW</sequence>